<proteinExistence type="predicted"/>
<keyword evidence="2" id="KW-1185">Reference proteome</keyword>
<organism evidence="1 2">
    <name type="scientific">Nocardia transvalensis</name>
    <dbReference type="NCBI Taxonomy" id="37333"/>
    <lineage>
        <taxon>Bacteria</taxon>
        <taxon>Bacillati</taxon>
        <taxon>Actinomycetota</taxon>
        <taxon>Actinomycetes</taxon>
        <taxon>Mycobacteriales</taxon>
        <taxon>Nocardiaceae</taxon>
        <taxon>Nocardia</taxon>
    </lineage>
</organism>
<evidence type="ECO:0000313" key="1">
    <source>
        <dbReference type="EMBL" id="MBB5914455.1"/>
    </source>
</evidence>
<gene>
    <name evidence="1" type="ORF">BJY24_003322</name>
</gene>
<protein>
    <submittedName>
        <fullName evidence="1">Uncharacterized protein</fullName>
    </submittedName>
</protein>
<dbReference type="AlphaFoldDB" id="A0A7W9PEK2"/>
<dbReference type="EMBL" id="JACHIT010000001">
    <property type="protein sequence ID" value="MBB5914455.1"/>
    <property type="molecule type" value="Genomic_DNA"/>
</dbReference>
<accession>A0A7W9PEK2</accession>
<dbReference type="RefSeq" id="WP_040751033.1">
    <property type="nucleotide sequence ID" value="NZ_JACHIT010000001.1"/>
</dbReference>
<sequence>MTDRTIDTVPEADFAEQTVPAYPDVEDDDTEADVPVGTDREATEADIIDQAIPVPIDDDYEAESEPEY</sequence>
<dbReference type="Proteomes" id="UP000540412">
    <property type="component" value="Unassembled WGS sequence"/>
</dbReference>
<evidence type="ECO:0000313" key="2">
    <source>
        <dbReference type="Proteomes" id="UP000540412"/>
    </source>
</evidence>
<comment type="caution">
    <text evidence="1">The sequence shown here is derived from an EMBL/GenBank/DDBJ whole genome shotgun (WGS) entry which is preliminary data.</text>
</comment>
<name>A0A7W9PEK2_9NOCA</name>
<reference evidence="1 2" key="1">
    <citation type="submission" date="2020-08" db="EMBL/GenBank/DDBJ databases">
        <title>Sequencing the genomes of 1000 actinobacteria strains.</title>
        <authorList>
            <person name="Klenk H.-P."/>
        </authorList>
    </citation>
    <scope>NUCLEOTIDE SEQUENCE [LARGE SCALE GENOMIC DNA]</scope>
    <source>
        <strain evidence="1 2">DSM 43582</strain>
    </source>
</reference>